<dbReference type="InterPro" id="IPR036388">
    <property type="entry name" value="WH-like_DNA-bd_sf"/>
</dbReference>
<evidence type="ECO:0000313" key="8">
    <source>
        <dbReference type="Proteomes" id="UP000292818"/>
    </source>
</evidence>
<dbReference type="PROSITE" id="PS50931">
    <property type="entry name" value="HTH_LYSR"/>
    <property type="match status" value="1"/>
</dbReference>
<dbReference type="FunFam" id="1.10.10.10:FF:000001">
    <property type="entry name" value="LysR family transcriptional regulator"/>
    <property type="match status" value="1"/>
</dbReference>
<dbReference type="PANTHER" id="PTHR30419:SF28">
    <property type="entry name" value="HTH-TYPE TRANSCRIPTIONAL REGULATOR BSDA"/>
    <property type="match status" value="1"/>
</dbReference>
<dbReference type="GO" id="GO:0005829">
    <property type="term" value="C:cytosol"/>
    <property type="evidence" value="ECO:0007669"/>
    <property type="project" value="TreeGrafter"/>
</dbReference>
<dbReference type="Proteomes" id="UP001213083">
    <property type="component" value="Unassembled WGS sequence"/>
</dbReference>
<comment type="similarity">
    <text evidence="1">Belongs to the LysR transcriptional regulatory family.</text>
</comment>
<dbReference type="Gene3D" id="3.40.190.290">
    <property type="match status" value="1"/>
</dbReference>
<organism evidence="7 8">
    <name type="scientific">Lactobacillus delbrueckii</name>
    <dbReference type="NCBI Taxonomy" id="1584"/>
    <lineage>
        <taxon>Bacteria</taxon>
        <taxon>Bacillati</taxon>
        <taxon>Bacillota</taxon>
        <taxon>Bacilli</taxon>
        <taxon>Lactobacillales</taxon>
        <taxon>Lactobacillaceae</taxon>
        <taxon>Lactobacillus</taxon>
    </lineage>
</organism>
<dbReference type="InterPro" id="IPR000847">
    <property type="entry name" value="LysR_HTH_N"/>
</dbReference>
<comment type="caution">
    <text evidence="7">The sequence shown here is derived from an EMBL/GenBank/DDBJ whole genome shotgun (WGS) entry which is preliminary data.</text>
</comment>
<dbReference type="InterPro" id="IPR050950">
    <property type="entry name" value="HTH-type_LysR_regulators"/>
</dbReference>
<evidence type="ECO:0000256" key="2">
    <source>
        <dbReference type="ARBA" id="ARBA00023015"/>
    </source>
</evidence>
<dbReference type="SUPFAM" id="SSF46785">
    <property type="entry name" value="Winged helix' DNA-binding domain"/>
    <property type="match status" value="1"/>
</dbReference>
<dbReference type="GO" id="GO:0003700">
    <property type="term" value="F:DNA-binding transcription factor activity"/>
    <property type="evidence" value="ECO:0007669"/>
    <property type="project" value="InterPro"/>
</dbReference>
<proteinExistence type="inferred from homology"/>
<dbReference type="Pfam" id="PF03466">
    <property type="entry name" value="LysR_substrate"/>
    <property type="match status" value="1"/>
</dbReference>
<reference evidence="6 9" key="2">
    <citation type="submission" date="2023-01" db="EMBL/GenBank/DDBJ databases">
        <title>Sequencing of the bacterial strains from artisanal fermented milk Matsoni.</title>
        <authorList>
            <person name="Rozman V."/>
            <person name="Accetto T."/>
            <person name="Bogovic Matijasic B."/>
        </authorList>
    </citation>
    <scope>NUCLEOTIDE SEQUENCE [LARGE SCALE GENOMIC DNA]</scope>
    <source>
        <strain evidence="9">lbl143</strain>
        <strain evidence="6">Lbl143</strain>
    </source>
</reference>
<evidence type="ECO:0000256" key="4">
    <source>
        <dbReference type="ARBA" id="ARBA00023163"/>
    </source>
</evidence>
<dbReference type="AlphaFoldDB" id="A0A2I1SBD9"/>
<dbReference type="Pfam" id="PF00126">
    <property type="entry name" value="HTH_1"/>
    <property type="match status" value="1"/>
</dbReference>
<dbReference type="CDD" id="cd08434">
    <property type="entry name" value="PBP2_GltC_like"/>
    <property type="match status" value="1"/>
</dbReference>
<dbReference type="PRINTS" id="PR00039">
    <property type="entry name" value="HTHLYSR"/>
</dbReference>
<dbReference type="PANTHER" id="PTHR30419">
    <property type="entry name" value="HTH-TYPE TRANSCRIPTIONAL REGULATOR YBHD"/>
    <property type="match status" value="1"/>
</dbReference>
<dbReference type="Proteomes" id="UP000292818">
    <property type="component" value="Unassembled WGS sequence"/>
</dbReference>
<keyword evidence="3" id="KW-0238">DNA-binding</keyword>
<dbReference type="EMBL" id="SETJ01000009">
    <property type="protein sequence ID" value="RZM17391.1"/>
    <property type="molecule type" value="Genomic_DNA"/>
</dbReference>
<keyword evidence="4" id="KW-0804">Transcription</keyword>
<feature type="domain" description="HTH lysR-type" evidence="5">
    <location>
        <begin position="1"/>
        <end position="58"/>
    </location>
</feature>
<evidence type="ECO:0000259" key="5">
    <source>
        <dbReference type="PROSITE" id="PS50931"/>
    </source>
</evidence>
<dbReference type="Gene3D" id="1.10.10.10">
    <property type="entry name" value="Winged helix-like DNA-binding domain superfamily/Winged helix DNA-binding domain"/>
    <property type="match status" value="1"/>
</dbReference>
<evidence type="ECO:0000256" key="1">
    <source>
        <dbReference type="ARBA" id="ARBA00009437"/>
    </source>
</evidence>
<name>A0A2I1SBD9_9LACO</name>
<protein>
    <submittedName>
        <fullName evidence="7">LysR family transcriptional regulator</fullName>
    </submittedName>
</protein>
<sequence length="306" mass="34764">MNIRHLRFFVELAKTEHMAKTAEKLGISQPSLSYAISSIEEELGVPLFEKEGRNIRLTNYGKIYLEYAKSGLSDLDRGGEYIAELLDVNRGHIRVGFTFTMGQDLIPQLICKFKQEKDTKDITFSFVQGTTDDLVNQLVNDELDLVISSAPDLPGLEDKIDISHLVDQEMLAVVPFSNPLAKKDSVSLADLAKYPMIYYSKSSGLRPRLDKMFAEAGVKPKIIMESMEDHTIIGFVHWGYGVAIVPHLPQLDPRTVKLLHIDENVGVHPIFVVKKSDHFLTPAVTRFEQFIKSYCRKHYNNEYKFV</sequence>
<evidence type="ECO:0000313" key="6">
    <source>
        <dbReference type="EMBL" id="MDA3782329.1"/>
    </source>
</evidence>
<dbReference type="GO" id="GO:0003677">
    <property type="term" value="F:DNA binding"/>
    <property type="evidence" value="ECO:0007669"/>
    <property type="project" value="UniProtKB-KW"/>
</dbReference>
<accession>A0A2I1SBD9</accession>
<evidence type="ECO:0000313" key="7">
    <source>
        <dbReference type="EMBL" id="RZM17391.1"/>
    </source>
</evidence>
<dbReference type="InterPro" id="IPR005119">
    <property type="entry name" value="LysR_subst-bd"/>
</dbReference>
<dbReference type="InterPro" id="IPR036390">
    <property type="entry name" value="WH_DNA-bd_sf"/>
</dbReference>
<reference evidence="7 8" key="1">
    <citation type="submission" date="2019-01" db="EMBL/GenBank/DDBJ databases">
        <title>Colonization of the human gut by bovine bacteria present in Parmesan cheese.</title>
        <authorList>
            <person name="Lugli G.A."/>
            <person name="Milani C."/>
        </authorList>
    </citation>
    <scope>NUCLEOTIDE SEQUENCE [LARGE SCALE GENOMIC DNA]</scope>
    <source>
        <strain evidence="7 8">LDELB18P1</strain>
    </source>
</reference>
<evidence type="ECO:0000256" key="3">
    <source>
        <dbReference type="ARBA" id="ARBA00023125"/>
    </source>
</evidence>
<keyword evidence="2" id="KW-0805">Transcription regulation</keyword>
<dbReference type="RefSeq" id="WP_013438920.1">
    <property type="nucleotide sequence ID" value="NZ_BNHR01000049.1"/>
</dbReference>
<dbReference type="SUPFAM" id="SSF53850">
    <property type="entry name" value="Periplasmic binding protein-like II"/>
    <property type="match status" value="1"/>
</dbReference>
<gene>
    <name evidence="7" type="ORF">LDELB18P1_0093</name>
    <name evidence="6" type="ORF">PF593_04065</name>
</gene>
<dbReference type="EMBL" id="JAQIEV010000009">
    <property type="protein sequence ID" value="MDA3782329.1"/>
    <property type="molecule type" value="Genomic_DNA"/>
</dbReference>
<evidence type="ECO:0000313" key="9">
    <source>
        <dbReference type="Proteomes" id="UP001213083"/>
    </source>
</evidence>